<protein>
    <submittedName>
        <fullName evidence="1">Uncharacterized protein</fullName>
    </submittedName>
</protein>
<name>A0A1G7EJY3_9FLAO</name>
<evidence type="ECO:0000313" key="1">
    <source>
        <dbReference type="EMBL" id="SDE63735.1"/>
    </source>
</evidence>
<evidence type="ECO:0000313" key="2">
    <source>
        <dbReference type="Proteomes" id="UP000198517"/>
    </source>
</evidence>
<proteinExistence type="predicted"/>
<keyword evidence="2" id="KW-1185">Reference proteome</keyword>
<reference evidence="1 2" key="1">
    <citation type="submission" date="2016-10" db="EMBL/GenBank/DDBJ databases">
        <authorList>
            <person name="de Groot N.N."/>
        </authorList>
    </citation>
    <scope>NUCLEOTIDE SEQUENCE [LARGE SCALE GENOMIC DNA]</scope>
    <source>
        <strain evidence="1 2">DSM 24015</strain>
    </source>
</reference>
<gene>
    <name evidence="1" type="ORF">SAMN05421544_11618</name>
</gene>
<organism evidence="1 2">
    <name type="scientific">Riemerella columbipharyngis</name>
    <dbReference type="NCBI Taxonomy" id="1071918"/>
    <lineage>
        <taxon>Bacteria</taxon>
        <taxon>Pseudomonadati</taxon>
        <taxon>Bacteroidota</taxon>
        <taxon>Flavobacteriia</taxon>
        <taxon>Flavobacteriales</taxon>
        <taxon>Weeksellaceae</taxon>
        <taxon>Riemerella</taxon>
    </lineage>
</organism>
<accession>A0A1G7EJY3</accession>
<dbReference type="RefSeq" id="WP_092737435.1">
    <property type="nucleotide sequence ID" value="NZ_FNAS01000016.1"/>
</dbReference>
<dbReference type="Proteomes" id="UP000198517">
    <property type="component" value="Unassembled WGS sequence"/>
</dbReference>
<dbReference type="EMBL" id="FNAS01000016">
    <property type="protein sequence ID" value="SDE63735.1"/>
    <property type="molecule type" value="Genomic_DNA"/>
</dbReference>
<sequence>MYTLREIIRDAGEQYAGDIWEGHIACQFVEEKFIPSGIDYDGFSVFSFLLVLKGCISVEYKKKKIEVVAGEVHTYAPGIPTKVISVSDDYEACLLHCDKQFIYDTPTLNHVVRVAFFPGCRIELS</sequence>
<dbReference type="AlphaFoldDB" id="A0A1G7EJY3"/>